<protein>
    <submittedName>
        <fullName evidence="2">Uncharacterized protein</fullName>
    </submittedName>
</protein>
<dbReference type="RefSeq" id="WP_004249255.1">
    <property type="nucleotide sequence ID" value="NZ_AICU01000084.1"/>
</dbReference>
<accession>I0SV99</accession>
<dbReference type="AlphaFoldDB" id="I0SV99"/>
<proteinExistence type="predicted"/>
<dbReference type="PATRIC" id="fig|1095736.3.peg.1675"/>
<keyword evidence="1" id="KW-0812">Transmembrane</keyword>
<organism evidence="2 3">
    <name type="scientific">Streptococcus mitis SK575</name>
    <dbReference type="NCBI Taxonomy" id="1095736"/>
    <lineage>
        <taxon>Bacteria</taxon>
        <taxon>Bacillati</taxon>
        <taxon>Bacillota</taxon>
        <taxon>Bacilli</taxon>
        <taxon>Lactobacillales</taxon>
        <taxon>Streptococcaceae</taxon>
        <taxon>Streptococcus</taxon>
        <taxon>Streptococcus mitis group</taxon>
    </lineage>
</organism>
<name>I0SV99_STRMT</name>
<keyword evidence="1" id="KW-0472">Membrane</keyword>
<comment type="caution">
    <text evidence="2">The sequence shown here is derived from an EMBL/GenBank/DDBJ whole genome shotgun (WGS) entry which is preliminary data.</text>
</comment>
<dbReference type="Proteomes" id="UP000005505">
    <property type="component" value="Unassembled WGS sequence"/>
</dbReference>
<feature type="transmembrane region" description="Helical" evidence="1">
    <location>
        <begin position="12"/>
        <end position="31"/>
    </location>
</feature>
<evidence type="ECO:0000256" key="1">
    <source>
        <dbReference type="SAM" id="Phobius"/>
    </source>
</evidence>
<keyword evidence="1" id="KW-1133">Transmembrane helix</keyword>
<evidence type="ECO:0000313" key="3">
    <source>
        <dbReference type="Proteomes" id="UP000005505"/>
    </source>
</evidence>
<reference evidence="2 3" key="1">
    <citation type="submission" date="2012-02" db="EMBL/GenBank/DDBJ databases">
        <authorList>
            <person name="Harkins D.M."/>
            <person name="Madupu R."/>
            <person name="Durkin A.S."/>
            <person name="Torralba M."/>
            <person name="Methe B."/>
            <person name="Sutton G.G."/>
            <person name="Nelson K.E."/>
        </authorList>
    </citation>
    <scope>NUCLEOTIDE SEQUENCE [LARGE SCALE GENOMIC DNA]</scope>
    <source>
        <strain evidence="2 3">SK575</strain>
    </source>
</reference>
<gene>
    <name evidence="2" type="ORF">HMPREF1048_0688</name>
</gene>
<sequence>MNIVVNTDFINTIITSIITSEIIGVFISEYYQRKTLVKKMKRDFVIELFANRYILKESYLGEGNELNRTLGKIPIIFSDNKEIINCYDNFLSVINDKNFLRLIKSVCMDKNVNIDISNWNTEYCSRDEVCRKKSTLRGIEDAKIKCAEAFFKQLTIDGYTVTFHTQLSSKNVKQIIEEVLKE</sequence>
<evidence type="ECO:0000313" key="2">
    <source>
        <dbReference type="EMBL" id="EID27302.1"/>
    </source>
</evidence>
<dbReference type="EMBL" id="AICU01000084">
    <property type="protein sequence ID" value="EID27302.1"/>
    <property type="molecule type" value="Genomic_DNA"/>
</dbReference>